<accession>A0A1I9HZN4</accession>
<dbReference type="Pfam" id="PF03392">
    <property type="entry name" value="OS-D"/>
    <property type="match status" value="1"/>
</dbReference>
<dbReference type="SUPFAM" id="SSF100910">
    <property type="entry name" value="Chemosensory protein Csp2"/>
    <property type="match status" value="1"/>
</dbReference>
<dbReference type="PANTHER" id="PTHR11257">
    <property type="entry name" value="CHEMOSENSORY PROTEIN-RELATED"/>
    <property type="match status" value="1"/>
</dbReference>
<feature type="signal peptide" evidence="1">
    <location>
        <begin position="1"/>
        <end position="17"/>
    </location>
</feature>
<dbReference type="InterPro" id="IPR005055">
    <property type="entry name" value="A10/PebIII"/>
</dbReference>
<reference evidence="2" key="1">
    <citation type="journal article" date="2014" name="Comp. Biochem. Physiol. Part D Genomics Proteomics">
        <title>Analysis of chemosensory gene families in the beetle Monochamus alternatus and its parasitoid Dastarcus helophoroides.</title>
        <authorList>
            <person name="Wang J."/>
            <person name="Li D.Z."/>
            <person name="Min S.F."/>
            <person name="Mi F."/>
            <person name="Zhou S.S."/>
            <person name="Wang M.Q."/>
        </authorList>
    </citation>
    <scope>NUCLEOTIDE SEQUENCE</scope>
</reference>
<gene>
    <name evidence="2" type="primary">csp7</name>
</gene>
<dbReference type="Gene3D" id="1.10.2080.10">
    <property type="entry name" value="Insect odorant-binding protein A10/Ejaculatory bulb-specific protein 3"/>
    <property type="match status" value="1"/>
</dbReference>
<organism evidence="2">
    <name type="scientific">Monochamus alternatus</name>
    <name type="common">Japanese pine sawyer beetle</name>
    <dbReference type="NCBI Taxonomy" id="192382"/>
    <lineage>
        <taxon>Eukaryota</taxon>
        <taxon>Metazoa</taxon>
        <taxon>Ecdysozoa</taxon>
        <taxon>Arthropoda</taxon>
        <taxon>Hexapoda</taxon>
        <taxon>Insecta</taxon>
        <taxon>Pterygota</taxon>
        <taxon>Neoptera</taxon>
        <taxon>Endopterygota</taxon>
        <taxon>Coleoptera</taxon>
        <taxon>Polyphaga</taxon>
        <taxon>Cucujiformia</taxon>
        <taxon>Chrysomeloidea</taxon>
        <taxon>Cerambycidae</taxon>
        <taxon>Lamiinae</taxon>
        <taxon>Monochamini</taxon>
        <taxon>Monochamus</taxon>
    </lineage>
</organism>
<sequence>MNELVYLAIFLSAAVVGEEMYSSKFDNIDYEEIIKSDRLLKNYANCLLDKGGCTAEATELKRILPDALKTDCAKCSERQKKGAKKIIQFLVNNKPDLWEQLMAKYDPDGEFKEKYEGDWLNED</sequence>
<keyword evidence="1" id="KW-0732">Signal</keyword>
<proteinExistence type="evidence at transcript level"/>
<dbReference type="EMBL" id="KF984164">
    <property type="protein sequence ID" value="AIX97047.1"/>
    <property type="molecule type" value="mRNA"/>
</dbReference>
<name>A0A1I9HZN4_MONAT</name>
<dbReference type="PANTHER" id="PTHR11257:SF12">
    <property type="entry name" value="EJACULATORY BULB-SPECIFIC PROTEIN 3-RELATED"/>
    <property type="match status" value="1"/>
</dbReference>
<evidence type="ECO:0000313" key="2">
    <source>
        <dbReference type="EMBL" id="AIX97047.1"/>
    </source>
</evidence>
<feature type="chain" id="PRO_5013221319" evidence="1">
    <location>
        <begin position="18"/>
        <end position="123"/>
    </location>
</feature>
<dbReference type="InterPro" id="IPR036682">
    <property type="entry name" value="OS_D_A10/PebIII_sf"/>
</dbReference>
<evidence type="ECO:0000256" key="1">
    <source>
        <dbReference type="SAM" id="SignalP"/>
    </source>
</evidence>
<dbReference type="AlphaFoldDB" id="A0A1I9HZN4"/>
<protein>
    <submittedName>
        <fullName evidence="2">Chemosensory protein 7</fullName>
    </submittedName>
</protein>